<evidence type="ECO:0000313" key="2">
    <source>
        <dbReference type="Proteomes" id="UP001163321"/>
    </source>
</evidence>
<protein>
    <submittedName>
        <fullName evidence="1">Uncharacterized protein</fullName>
    </submittedName>
</protein>
<keyword evidence="2" id="KW-1185">Reference proteome</keyword>
<comment type="caution">
    <text evidence="1">The sequence shown here is derived from an EMBL/GenBank/DDBJ whole genome shotgun (WGS) entry which is preliminary data.</text>
</comment>
<dbReference type="Proteomes" id="UP001163321">
    <property type="component" value="Chromosome 1"/>
</dbReference>
<sequence>MDTQILNQLLVKMTLHKILMNDVYNTFLGDVSRDVKPYKVNLIYPATDRNITKPYIDSIPPDSIDWVYNILEQ</sequence>
<name>A0ACC0WTJ1_9STRA</name>
<proteinExistence type="predicted"/>
<organism evidence="1 2">
    <name type="scientific">Peronosclerospora sorghi</name>
    <dbReference type="NCBI Taxonomy" id="230839"/>
    <lineage>
        <taxon>Eukaryota</taxon>
        <taxon>Sar</taxon>
        <taxon>Stramenopiles</taxon>
        <taxon>Oomycota</taxon>
        <taxon>Peronosporomycetes</taxon>
        <taxon>Peronosporales</taxon>
        <taxon>Peronosporaceae</taxon>
        <taxon>Peronosclerospora</taxon>
    </lineage>
</organism>
<gene>
    <name evidence="1" type="ORF">PsorP6_002744</name>
</gene>
<dbReference type="EMBL" id="CM047580">
    <property type="protein sequence ID" value="KAI9921932.1"/>
    <property type="molecule type" value="Genomic_DNA"/>
</dbReference>
<reference evidence="1 2" key="1">
    <citation type="journal article" date="2022" name="bioRxiv">
        <title>The genome of the oomycete Peronosclerospora sorghi, a cosmopolitan pathogen of maize and sorghum, is inflated with dispersed pseudogenes.</title>
        <authorList>
            <person name="Fletcher K."/>
            <person name="Martin F."/>
            <person name="Isakeit T."/>
            <person name="Cavanaugh K."/>
            <person name="Magill C."/>
            <person name="Michelmore R."/>
        </authorList>
    </citation>
    <scope>NUCLEOTIDE SEQUENCE [LARGE SCALE GENOMIC DNA]</scope>
    <source>
        <strain evidence="1">P6</strain>
    </source>
</reference>
<evidence type="ECO:0000313" key="1">
    <source>
        <dbReference type="EMBL" id="KAI9921932.1"/>
    </source>
</evidence>
<accession>A0ACC0WTJ1</accession>